<feature type="transmembrane region" description="Helical" evidence="1">
    <location>
        <begin position="165"/>
        <end position="187"/>
    </location>
</feature>
<feature type="transmembrane region" description="Helical" evidence="1">
    <location>
        <begin position="304"/>
        <end position="323"/>
    </location>
</feature>
<dbReference type="OrthoDB" id="2153511at2759"/>
<feature type="transmembrane region" description="Helical" evidence="1">
    <location>
        <begin position="942"/>
        <end position="961"/>
    </location>
</feature>
<feature type="transmembrane region" description="Helical" evidence="1">
    <location>
        <begin position="20"/>
        <end position="42"/>
    </location>
</feature>
<feature type="transmembrane region" description="Helical" evidence="1">
    <location>
        <begin position="83"/>
        <end position="105"/>
    </location>
</feature>
<keyword evidence="3" id="KW-1185">Reference proteome</keyword>
<feature type="transmembrane region" description="Helical" evidence="1">
    <location>
        <begin position="238"/>
        <end position="260"/>
    </location>
</feature>
<feature type="transmembrane region" description="Helical" evidence="1">
    <location>
        <begin position="858"/>
        <end position="879"/>
    </location>
</feature>
<comment type="caution">
    <text evidence="2">The sequence shown here is derived from an EMBL/GenBank/DDBJ whole genome shotgun (WGS) entry which is preliminary data.</text>
</comment>
<name>A0A1Y1VPN8_9FUNG</name>
<protein>
    <submittedName>
        <fullName evidence="2">Uncharacterized protein</fullName>
    </submittedName>
</protein>
<evidence type="ECO:0000256" key="1">
    <source>
        <dbReference type="SAM" id="Phobius"/>
    </source>
</evidence>
<sequence>MNEDEKRTNKIRLNELERRLLPFFNSLPQDVPVGWMIPYLFFIEDFQFLQYVQSYYVYLKQRPFITKLFTAFNSNVTGSLHFYFFYILYTFSLLYIYFILFYYLKTNGRKSVSKKTLRFTNTVYQIIFKYLLTFVLGFYTRTLFVCSTLDGSMGIPKCGSFLSNLYLGINIACMLLIFVYSIMYSNFNFNTNCLSNGKYFGSIHKANCNKLLLVKFILPFLVNVATTYMIQHRTSPKIIMVIVGFGIMFTFSYLAITQLLSQSYYSRPINNYRFSVYFTMATYSAFGNLSDFLGINSSQLVCDIAPVLLVILFITGYFINNYYHKKSLERIYKNLCKKKITDDLRNNMTNDQLYQIEKKKKNIYNSVDRITKEVFVKKEIKVFRNLYECEFACRFIRDNRSIEAYNMMKMIFEEGILQYKHEADIYITAWYYMHSMKIFYKENNLLHKYGMYLFNADHILNSVMDLKLDLRKKFLVSKAQSYIDIEKRENSMNISSTDVEESIKLEKLKVSVITSHIHSLMEIKTLFSKLSNSTNVKDIATYFDNISQISRLQKSTNFHYSYIIREHPEAKDIKKMYILFLMDVMNKEEMAYKLANGNAKLLEASPKGGMATNDSSKLDKKALTASSNSLGSNLHSEDTSTGLGKEIRKKINNKNMMIKKLVQPLNSCKMRMLIFIGVFIMLFIAKSLYTMFVLKNIQDKTTILARNINIPGAMKTTTFSIRMLSYNLMTGNGRTIGKNIGAIRGTMNYLTTVNMESVNNIMDISTGGNSLIVPVGEYAFDTYEEKTLADSYKNFITNMKYCVNRGMLSPNETVENILYEPHFKYFIANSKSKFDLVFNKCKEVCNDLILSQISSLEVVTVSLEIALIGVLAIIAYIVFIPLNKLSNKISTNSLRMFRFFSKENFKEIIYEYKDKIESLCESYDIDEENVEKKKTYNKNIKLFVAFALIFIYMIIDTIPTIDVINDVTSTLKIVQKSADRLSLLKGIQLYTYEVINQDRSIFLEDEPERILKDMIQSLEVLY</sequence>
<dbReference type="Proteomes" id="UP000193719">
    <property type="component" value="Unassembled WGS sequence"/>
</dbReference>
<keyword evidence="1" id="KW-0472">Membrane</keyword>
<proteinExistence type="predicted"/>
<accession>A0A1Y1VPN8</accession>
<dbReference type="AlphaFoldDB" id="A0A1Y1VPN8"/>
<feature type="transmembrane region" description="Helical" evidence="1">
    <location>
        <begin position="272"/>
        <end position="289"/>
    </location>
</feature>
<keyword evidence="1" id="KW-0812">Transmembrane</keyword>
<organism evidence="2 3">
    <name type="scientific">Piromyces finnis</name>
    <dbReference type="NCBI Taxonomy" id="1754191"/>
    <lineage>
        <taxon>Eukaryota</taxon>
        <taxon>Fungi</taxon>
        <taxon>Fungi incertae sedis</taxon>
        <taxon>Chytridiomycota</taxon>
        <taxon>Chytridiomycota incertae sedis</taxon>
        <taxon>Neocallimastigomycetes</taxon>
        <taxon>Neocallimastigales</taxon>
        <taxon>Neocallimastigaceae</taxon>
        <taxon>Piromyces</taxon>
    </lineage>
</organism>
<feature type="transmembrane region" description="Helical" evidence="1">
    <location>
        <begin position="673"/>
        <end position="694"/>
    </location>
</feature>
<evidence type="ECO:0000313" key="2">
    <source>
        <dbReference type="EMBL" id="ORX61102.1"/>
    </source>
</evidence>
<dbReference type="STRING" id="1754191.A0A1Y1VPN8"/>
<evidence type="ECO:0000313" key="3">
    <source>
        <dbReference type="Proteomes" id="UP000193719"/>
    </source>
</evidence>
<dbReference type="EMBL" id="MCFH01000001">
    <property type="protein sequence ID" value="ORX61102.1"/>
    <property type="molecule type" value="Genomic_DNA"/>
</dbReference>
<gene>
    <name evidence="2" type="ORF">BCR36DRAFT_6913</name>
</gene>
<reference evidence="2 3" key="1">
    <citation type="submission" date="2016-08" db="EMBL/GenBank/DDBJ databases">
        <title>Genomes of anaerobic fungi encode conserved fungal cellulosomes for biomass hydrolysis.</title>
        <authorList>
            <consortium name="DOE Joint Genome Institute"/>
            <person name="Haitjema C.H."/>
            <person name="Gilmore S.P."/>
            <person name="Henske J.K."/>
            <person name="Solomon K.V."/>
            <person name="De Groot R."/>
            <person name="Kuo A."/>
            <person name="Mondo S.J."/>
            <person name="Salamov A.A."/>
            <person name="Labutti K."/>
            <person name="Zhao Z."/>
            <person name="Chiniquy J."/>
            <person name="Barry K."/>
            <person name="Brewer H.M."/>
            <person name="Purvine S.O."/>
            <person name="Wright A.T."/>
            <person name="Boxma B."/>
            <person name="Van Alen T."/>
            <person name="Hackstein J.H."/>
            <person name="Baker S.E."/>
            <person name="Grigoriev I.V."/>
            <person name="O'Malley M.A."/>
        </authorList>
    </citation>
    <scope>NUCLEOTIDE SEQUENCE [LARGE SCALE GENOMIC DNA]</scope>
    <source>
        <strain evidence="3">finn</strain>
    </source>
</reference>
<feature type="transmembrane region" description="Helical" evidence="1">
    <location>
        <begin position="208"/>
        <end position="226"/>
    </location>
</feature>
<feature type="transmembrane region" description="Helical" evidence="1">
    <location>
        <begin position="126"/>
        <end position="145"/>
    </location>
</feature>
<keyword evidence="1" id="KW-1133">Transmembrane helix</keyword>
<reference evidence="2 3" key="2">
    <citation type="submission" date="2016-08" db="EMBL/GenBank/DDBJ databases">
        <title>Pervasive Adenine N6-methylation of Active Genes in Fungi.</title>
        <authorList>
            <consortium name="DOE Joint Genome Institute"/>
            <person name="Mondo S.J."/>
            <person name="Dannebaum R.O."/>
            <person name="Kuo R.C."/>
            <person name="Labutti K."/>
            <person name="Haridas S."/>
            <person name="Kuo A."/>
            <person name="Salamov A."/>
            <person name="Ahrendt S.R."/>
            <person name="Lipzen A."/>
            <person name="Sullivan W."/>
            <person name="Andreopoulos W.B."/>
            <person name="Clum A."/>
            <person name="Lindquist E."/>
            <person name="Daum C."/>
            <person name="Ramamoorthy G.K."/>
            <person name="Gryganskyi A."/>
            <person name="Culley D."/>
            <person name="Magnuson J.K."/>
            <person name="James T.Y."/>
            <person name="O'Malley M.A."/>
            <person name="Stajich J.E."/>
            <person name="Spatafora J.W."/>
            <person name="Visel A."/>
            <person name="Grigoriev I.V."/>
        </authorList>
    </citation>
    <scope>NUCLEOTIDE SEQUENCE [LARGE SCALE GENOMIC DNA]</scope>
    <source>
        <strain evidence="3">finn</strain>
    </source>
</reference>